<keyword evidence="3" id="KW-1185">Reference proteome</keyword>
<dbReference type="AlphaFoldDB" id="A0A4W5K839"/>
<feature type="compositionally biased region" description="Polar residues" evidence="1">
    <location>
        <begin position="327"/>
        <end position="337"/>
    </location>
</feature>
<feature type="region of interest" description="Disordered" evidence="1">
    <location>
        <begin position="358"/>
        <end position="515"/>
    </location>
</feature>
<protein>
    <recommendedName>
        <fullName evidence="4">Mitogen-activated protein kinase kinase kinase 9</fullName>
    </recommendedName>
</protein>
<proteinExistence type="predicted"/>
<feature type="region of interest" description="Disordered" evidence="1">
    <location>
        <begin position="81"/>
        <end position="116"/>
    </location>
</feature>
<feature type="region of interest" description="Disordered" evidence="1">
    <location>
        <begin position="217"/>
        <end position="270"/>
    </location>
</feature>
<feature type="region of interest" description="Disordered" evidence="1">
    <location>
        <begin position="159"/>
        <end position="187"/>
    </location>
</feature>
<feature type="region of interest" description="Disordered" evidence="1">
    <location>
        <begin position="529"/>
        <end position="563"/>
    </location>
</feature>
<evidence type="ECO:0000256" key="1">
    <source>
        <dbReference type="SAM" id="MobiDB-lite"/>
    </source>
</evidence>
<dbReference type="Proteomes" id="UP000314982">
    <property type="component" value="Unassembled WGS sequence"/>
</dbReference>
<sequence length="584" mass="63367">MKAVLYVACMKAVCNFQHKITVQASPSHDRCRSLLGSLSSPPTSPQAPLLPRLRAIQRKHRLLFTFDLFSFSRRSYTDSLSPVPTSIKVPQEGNRQRSCSAPNLRRSPRHSPAIPGVPSLTEMDCCYTTDLDGGANASPSQSYLCIPFHREGPVADGNAGGGGEYCPSYHSTPAPDTPPSRKSPAGRGRSELVLLGCGALLAAVGLGFNMTTLAQPGTGSGTEGAAESSKPPRWEGFFHRTGTGGQRRSTSPPTRKLFRRGGDKESPLKHSVAPVTERVGGGLFPSSLTLLSLSSVSDCNSTRSLLRSDSEELLVYRTASPRAPVQPSVQPHTSVHPQPQHAPLNPLVNTHLESFKRHPRQSLTPTHLPSAPPSSRCLHRTPSDGAIKTRSIWPDSSSGGLRGLSDHVSQVPRLPDPNLVFPPTPRRRCPPERPKTLDFLVRPRPSPRVRCDVFLSQSPGRGRGGGQGQGNGESPAHTTSTDTPPTVEFGRDMTVLPTPLEPPTPSPRRGHPMLTHHMEPRDMEVLATPMEPPTPCSTSPRRRGDSLLDQQDEEQCLDPTLPLCKPESQFPKCSPYRYRPGFFS</sequence>
<evidence type="ECO:0008006" key="4">
    <source>
        <dbReference type="Google" id="ProtNLM"/>
    </source>
</evidence>
<feature type="region of interest" description="Disordered" evidence="1">
    <location>
        <begin position="322"/>
        <end position="346"/>
    </location>
</feature>
<dbReference type="Ensembl" id="ENSHHUT00000012448.1">
    <property type="protein sequence ID" value="ENSHHUP00000012072.1"/>
    <property type="gene ID" value="ENSHHUG00000007373.1"/>
</dbReference>
<reference evidence="3" key="1">
    <citation type="submission" date="2018-06" db="EMBL/GenBank/DDBJ databases">
        <title>Genome assembly of Danube salmon.</title>
        <authorList>
            <person name="Macqueen D.J."/>
            <person name="Gundappa M.K."/>
        </authorList>
    </citation>
    <scope>NUCLEOTIDE SEQUENCE [LARGE SCALE GENOMIC DNA]</scope>
</reference>
<evidence type="ECO:0000313" key="2">
    <source>
        <dbReference type="Ensembl" id="ENSHHUP00000012072.1"/>
    </source>
</evidence>
<reference evidence="2" key="3">
    <citation type="submission" date="2025-09" db="UniProtKB">
        <authorList>
            <consortium name="Ensembl"/>
        </authorList>
    </citation>
    <scope>IDENTIFICATION</scope>
</reference>
<accession>A0A4W5K839</accession>
<reference evidence="2" key="2">
    <citation type="submission" date="2025-08" db="UniProtKB">
        <authorList>
            <consortium name="Ensembl"/>
        </authorList>
    </citation>
    <scope>IDENTIFICATION</scope>
</reference>
<evidence type="ECO:0000313" key="3">
    <source>
        <dbReference type="Proteomes" id="UP000314982"/>
    </source>
</evidence>
<organism evidence="2 3">
    <name type="scientific">Hucho hucho</name>
    <name type="common">huchen</name>
    <dbReference type="NCBI Taxonomy" id="62062"/>
    <lineage>
        <taxon>Eukaryota</taxon>
        <taxon>Metazoa</taxon>
        <taxon>Chordata</taxon>
        <taxon>Craniata</taxon>
        <taxon>Vertebrata</taxon>
        <taxon>Euteleostomi</taxon>
        <taxon>Actinopterygii</taxon>
        <taxon>Neopterygii</taxon>
        <taxon>Teleostei</taxon>
        <taxon>Protacanthopterygii</taxon>
        <taxon>Salmoniformes</taxon>
        <taxon>Salmonidae</taxon>
        <taxon>Salmoninae</taxon>
        <taxon>Hucho</taxon>
    </lineage>
</organism>
<dbReference type="GeneTree" id="ENSGT01120000273483"/>
<feature type="compositionally biased region" description="Gly residues" evidence="1">
    <location>
        <begin position="461"/>
        <end position="471"/>
    </location>
</feature>
<dbReference type="STRING" id="62062.ENSHHUP00000012072"/>
<name>A0A4W5K839_9TELE</name>